<accession>B0BZM2</accession>
<sequence length="41" mass="4753">MGMNLAHDWGNTDEVGLYSDIISTDDVKEINRSVWGEWVLW</sequence>
<dbReference type="Proteomes" id="UP000000268">
    <property type="component" value="Chromosome"/>
</dbReference>
<reference evidence="1 2" key="1">
    <citation type="journal article" date="2008" name="Proc. Natl. Acad. Sci. U.S.A.">
        <title>Niche adaptation and genome expansion in the chlorophyll d-producing cyanobacterium Acaryochloris marina.</title>
        <authorList>
            <person name="Swingley W.D."/>
            <person name="Chen M."/>
            <person name="Cheung P.C."/>
            <person name="Conrad A.L."/>
            <person name="Dejesa L.C."/>
            <person name="Hao J."/>
            <person name="Honchak B.M."/>
            <person name="Karbach L.E."/>
            <person name="Kurdoglu A."/>
            <person name="Lahiri S."/>
            <person name="Mastrian S.D."/>
            <person name="Miyashita H."/>
            <person name="Page L."/>
            <person name="Ramakrishna P."/>
            <person name="Satoh S."/>
            <person name="Sattley W.M."/>
            <person name="Shimada Y."/>
            <person name="Taylor H.L."/>
            <person name="Tomo T."/>
            <person name="Tsuchiya T."/>
            <person name="Wang Z.T."/>
            <person name="Raymond J."/>
            <person name="Mimuro M."/>
            <person name="Blankenship R.E."/>
            <person name="Touchman J.W."/>
        </authorList>
    </citation>
    <scope>NUCLEOTIDE SEQUENCE [LARGE SCALE GENOMIC DNA]</scope>
    <source>
        <strain evidence="2">MBIC 11017</strain>
    </source>
</reference>
<dbReference type="HOGENOM" id="CLU_3264048_0_0_3"/>
<gene>
    <name evidence="1" type="ordered locus">AM1_0906</name>
</gene>
<dbReference type="KEGG" id="amr:AM1_0906"/>
<keyword evidence="2" id="KW-1185">Reference proteome</keyword>
<evidence type="ECO:0000313" key="1">
    <source>
        <dbReference type="EMBL" id="ABW25948.1"/>
    </source>
</evidence>
<organism evidence="1 2">
    <name type="scientific">Acaryochloris marina (strain MBIC 11017)</name>
    <dbReference type="NCBI Taxonomy" id="329726"/>
    <lineage>
        <taxon>Bacteria</taxon>
        <taxon>Bacillati</taxon>
        <taxon>Cyanobacteriota</taxon>
        <taxon>Cyanophyceae</taxon>
        <taxon>Acaryochloridales</taxon>
        <taxon>Acaryochloridaceae</taxon>
        <taxon>Acaryochloris</taxon>
    </lineage>
</organism>
<proteinExistence type="predicted"/>
<dbReference type="EMBL" id="CP000828">
    <property type="protein sequence ID" value="ABW25948.1"/>
    <property type="molecule type" value="Genomic_DNA"/>
</dbReference>
<protein>
    <submittedName>
        <fullName evidence="1">Uncharacterized protein</fullName>
    </submittedName>
</protein>
<name>B0BZM2_ACAM1</name>
<dbReference type="AlphaFoldDB" id="B0BZM2"/>
<evidence type="ECO:0000313" key="2">
    <source>
        <dbReference type="Proteomes" id="UP000000268"/>
    </source>
</evidence>